<dbReference type="InterPro" id="IPR058154">
    <property type="entry name" value="Bxb1_TTP-like"/>
</dbReference>
<dbReference type="RefSeq" id="WP_054288823.1">
    <property type="nucleotide sequence ID" value="NZ_CP012752.1"/>
</dbReference>
<protein>
    <submittedName>
        <fullName evidence="1">Uncharacterized protein</fullName>
    </submittedName>
</protein>
<gene>
    <name evidence="1" type="ORF">AOZ06_07820</name>
</gene>
<organism evidence="1 2">
    <name type="scientific">Kibdelosporangium phytohabitans</name>
    <dbReference type="NCBI Taxonomy" id="860235"/>
    <lineage>
        <taxon>Bacteria</taxon>
        <taxon>Bacillati</taxon>
        <taxon>Actinomycetota</taxon>
        <taxon>Actinomycetes</taxon>
        <taxon>Pseudonocardiales</taxon>
        <taxon>Pseudonocardiaceae</taxon>
        <taxon>Kibdelosporangium</taxon>
    </lineage>
</organism>
<dbReference type="KEGG" id="kphy:AOZ06_07820"/>
<evidence type="ECO:0000313" key="2">
    <source>
        <dbReference type="Proteomes" id="UP000063699"/>
    </source>
</evidence>
<proteinExistence type="predicted"/>
<sequence length="201" mass="21506">MPPSTSGLLVGKIGSIMIAPYGTTAPFTIPPSGSFDIAAAVLPGAWTAADLGYLHEDDTPEFGFDASSSTITAWQANGNVLRTLLNSKIRSVKFSCREFNRRVWALQEPGTVWTTGANGSYSASIPANGGNPPRAGLFELNDLDVGFKVWWYIPRMTVSAFGAFKAANQDTMNAQFTLNFEAVNSTDPLYYLAGNHPGFAA</sequence>
<evidence type="ECO:0000313" key="1">
    <source>
        <dbReference type="EMBL" id="ALG06851.1"/>
    </source>
</evidence>
<accession>A0A0N9HL77</accession>
<name>A0A0N9HL77_9PSEU</name>
<dbReference type="STRING" id="860235.AOZ06_07820"/>
<keyword evidence="2" id="KW-1185">Reference proteome</keyword>
<dbReference type="AlphaFoldDB" id="A0A0N9HL77"/>
<dbReference type="Pfam" id="PF25681">
    <property type="entry name" value="Phage_TTP_17"/>
    <property type="match status" value="1"/>
</dbReference>
<dbReference type="OrthoDB" id="4130395at2"/>
<dbReference type="Proteomes" id="UP000063699">
    <property type="component" value="Chromosome"/>
</dbReference>
<reference evidence="1 2" key="1">
    <citation type="submission" date="2015-07" db="EMBL/GenBank/DDBJ databases">
        <title>Genome sequencing of Kibdelosporangium phytohabitans.</title>
        <authorList>
            <person name="Qin S."/>
            <person name="Xing K."/>
        </authorList>
    </citation>
    <scope>NUCLEOTIDE SEQUENCE [LARGE SCALE GENOMIC DNA]</scope>
    <source>
        <strain evidence="1 2">KLBMP1111</strain>
    </source>
</reference>
<dbReference type="EMBL" id="CP012752">
    <property type="protein sequence ID" value="ALG06851.1"/>
    <property type="molecule type" value="Genomic_DNA"/>
</dbReference>